<gene>
    <name evidence="5" type="ORF">RUM43_006335</name>
</gene>
<evidence type="ECO:0000256" key="3">
    <source>
        <dbReference type="ARBA" id="ARBA00022815"/>
    </source>
</evidence>
<dbReference type="Pfam" id="PF08259">
    <property type="entry name" value="Periviscerokin"/>
    <property type="match status" value="2"/>
</dbReference>
<evidence type="ECO:0000256" key="1">
    <source>
        <dbReference type="ARBA" id="ARBA00004613"/>
    </source>
</evidence>
<evidence type="ECO:0000256" key="2">
    <source>
        <dbReference type="ARBA" id="ARBA00022525"/>
    </source>
</evidence>
<dbReference type="GO" id="GO:0007218">
    <property type="term" value="P:neuropeptide signaling pathway"/>
    <property type="evidence" value="ECO:0007669"/>
    <property type="project" value="UniProtKB-KW"/>
</dbReference>
<protein>
    <submittedName>
        <fullName evidence="5">Uncharacterized protein</fullName>
    </submittedName>
</protein>
<keyword evidence="4" id="KW-0527">Neuropeptide</keyword>
<comment type="subcellular location">
    <subcellularLocation>
        <location evidence="1">Secreted</location>
    </subcellularLocation>
</comment>
<name>A0AAN8PYL1_POLSC</name>
<evidence type="ECO:0000313" key="6">
    <source>
        <dbReference type="Proteomes" id="UP001372834"/>
    </source>
</evidence>
<comment type="caution">
    <text evidence="5">The sequence shown here is derived from an EMBL/GenBank/DDBJ whole genome shotgun (WGS) entry which is preliminary data.</text>
</comment>
<dbReference type="GO" id="GO:0005576">
    <property type="term" value="C:extracellular region"/>
    <property type="evidence" value="ECO:0007669"/>
    <property type="project" value="UniProtKB-SubCell"/>
</dbReference>
<reference evidence="5 6" key="1">
    <citation type="submission" date="2023-10" db="EMBL/GenBank/DDBJ databases">
        <title>Genomes of two closely related lineages of the louse Polyplax serrata with different host specificities.</title>
        <authorList>
            <person name="Martinu J."/>
            <person name="Tarabai H."/>
            <person name="Stefka J."/>
            <person name="Hypsa V."/>
        </authorList>
    </citation>
    <scope>NUCLEOTIDE SEQUENCE [LARGE SCALE GENOMIC DNA]</scope>
    <source>
        <strain evidence="5">HR10_N</strain>
    </source>
</reference>
<evidence type="ECO:0000256" key="4">
    <source>
        <dbReference type="ARBA" id="ARBA00023320"/>
    </source>
</evidence>
<keyword evidence="3" id="KW-0027">Amidation</keyword>
<dbReference type="Proteomes" id="UP001372834">
    <property type="component" value="Unassembled WGS sequence"/>
</dbReference>
<evidence type="ECO:0000313" key="5">
    <source>
        <dbReference type="EMBL" id="KAK6626031.1"/>
    </source>
</evidence>
<proteinExistence type="predicted"/>
<dbReference type="InterPro" id="IPR013231">
    <property type="entry name" value="Periviscerokinin"/>
</dbReference>
<dbReference type="AlphaFoldDB" id="A0AAN8PYL1"/>
<keyword evidence="2" id="KW-0964">Secreted</keyword>
<sequence>MNGRKRVERSSGEALENEGGVQDEHECHLCLYLSLYSRCLLDRYCSSHLRVLFSIWRVPKLLLILPGDKAKKTKRDVSGLFPFPRVGRGDVTWYSRYLGPHEVKRQGLIPFPRVGRSGDGNAEKKGDIAENGGAMWFGPRLGRLQKRNYFDDDDWALVSLRDVPAVSSKKEFLPASGRESLDEIDQTKDYRA</sequence>
<dbReference type="EMBL" id="JAWJWE010000037">
    <property type="protein sequence ID" value="KAK6626031.1"/>
    <property type="molecule type" value="Genomic_DNA"/>
</dbReference>
<organism evidence="5 6">
    <name type="scientific">Polyplax serrata</name>
    <name type="common">Common mouse louse</name>
    <dbReference type="NCBI Taxonomy" id="468196"/>
    <lineage>
        <taxon>Eukaryota</taxon>
        <taxon>Metazoa</taxon>
        <taxon>Ecdysozoa</taxon>
        <taxon>Arthropoda</taxon>
        <taxon>Hexapoda</taxon>
        <taxon>Insecta</taxon>
        <taxon>Pterygota</taxon>
        <taxon>Neoptera</taxon>
        <taxon>Paraneoptera</taxon>
        <taxon>Psocodea</taxon>
        <taxon>Troctomorpha</taxon>
        <taxon>Phthiraptera</taxon>
        <taxon>Anoplura</taxon>
        <taxon>Polyplacidae</taxon>
        <taxon>Polyplax</taxon>
    </lineage>
</organism>
<accession>A0AAN8PYL1</accession>